<gene>
    <name evidence="2" type="primary">Acey_s0151.g2800</name>
    <name evidence="2" type="ORF">Y032_0151g2800</name>
</gene>
<sequence>MLLLVMKHEKSEKVTKSGRKAPRNSTLTADDNDFGASGAVARRPCEAVDGSSPSTRTVCDEIQIHC</sequence>
<proteinExistence type="predicted"/>
<evidence type="ECO:0000313" key="3">
    <source>
        <dbReference type="Proteomes" id="UP000024635"/>
    </source>
</evidence>
<organism evidence="2 3">
    <name type="scientific">Ancylostoma ceylanicum</name>
    <dbReference type="NCBI Taxonomy" id="53326"/>
    <lineage>
        <taxon>Eukaryota</taxon>
        <taxon>Metazoa</taxon>
        <taxon>Ecdysozoa</taxon>
        <taxon>Nematoda</taxon>
        <taxon>Chromadorea</taxon>
        <taxon>Rhabditida</taxon>
        <taxon>Rhabditina</taxon>
        <taxon>Rhabditomorpha</taxon>
        <taxon>Strongyloidea</taxon>
        <taxon>Ancylostomatidae</taxon>
        <taxon>Ancylostomatinae</taxon>
        <taxon>Ancylostoma</taxon>
    </lineage>
</organism>
<protein>
    <submittedName>
        <fullName evidence="2">Uncharacterized protein</fullName>
    </submittedName>
</protein>
<evidence type="ECO:0000313" key="2">
    <source>
        <dbReference type="EMBL" id="EYB96297.1"/>
    </source>
</evidence>
<reference evidence="3" key="1">
    <citation type="journal article" date="2015" name="Nat. Genet.">
        <title>The genome and transcriptome of the zoonotic hookworm Ancylostoma ceylanicum identify infection-specific gene families.</title>
        <authorList>
            <person name="Schwarz E.M."/>
            <person name="Hu Y."/>
            <person name="Antoshechkin I."/>
            <person name="Miller M.M."/>
            <person name="Sternberg P.W."/>
            <person name="Aroian R.V."/>
        </authorList>
    </citation>
    <scope>NUCLEOTIDE SEQUENCE</scope>
    <source>
        <strain evidence="3">HY135</strain>
    </source>
</reference>
<accession>A0A016T0R7</accession>
<evidence type="ECO:0000256" key="1">
    <source>
        <dbReference type="SAM" id="MobiDB-lite"/>
    </source>
</evidence>
<dbReference type="Proteomes" id="UP000024635">
    <property type="component" value="Unassembled WGS sequence"/>
</dbReference>
<dbReference type="AlphaFoldDB" id="A0A016T0R7"/>
<keyword evidence="3" id="KW-1185">Reference proteome</keyword>
<feature type="region of interest" description="Disordered" evidence="1">
    <location>
        <begin position="9"/>
        <end position="35"/>
    </location>
</feature>
<dbReference type="EMBL" id="JARK01001487">
    <property type="protein sequence ID" value="EYB96297.1"/>
    <property type="molecule type" value="Genomic_DNA"/>
</dbReference>
<comment type="caution">
    <text evidence="2">The sequence shown here is derived from an EMBL/GenBank/DDBJ whole genome shotgun (WGS) entry which is preliminary data.</text>
</comment>
<name>A0A016T0R7_9BILA</name>